<evidence type="ECO:0000256" key="3">
    <source>
        <dbReference type="SAM" id="SignalP"/>
    </source>
</evidence>
<dbReference type="EMBL" id="WUTT01000001">
    <property type="protein sequence ID" value="NAW34300.1"/>
    <property type="molecule type" value="Genomic_DNA"/>
</dbReference>
<evidence type="ECO:0000313" key="5">
    <source>
        <dbReference type="Proteomes" id="UP000487929"/>
    </source>
</evidence>
<protein>
    <submittedName>
        <fullName evidence="4">DUF2057 domain-containing protein</fullName>
    </submittedName>
</protein>
<gene>
    <name evidence="4" type="ORF">GRB96_07705</name>
</gene>
<proteinExistence type="inferred from homology"/>
<evidence type="ECO:0000313" key="4">
    <source>
        <dbReference type="EMBL" id="NAW34300.1"/>
    </source>
</evidence>
<dbReference type="InterPro" id="IPR018635">
    <property type="entry name" value="UPF0319"/>
</dbReference>
<feature type="signal peptide" evidence="3">
    <location>
        <begin position="1"/>
        <end position="21"/>
    </location>
</feature>
<evidence type="ECO:0000256" key="1">
    <source>
        <dbReference type="ARBA" id="ARBA00008490"/>
    </source>
</evidence>
<feature type="chain" id="PRO_5030977391" evidence="3">
    <location>
        <begin position="22"/>
        <end position="231"/>
    </location>
</feature>
<dbReference type="Proteomes" id="UP000487929">
    <property type="component" value="Unassembled WGS sequence"/>
</dbReference>
<sequence length="231" mass="25327">MKFTPVFLGFLVAMSSSFCVADVLVVPADGVEVLAINGQEVDSESHPSFSGDIQLDDGRNQLLVTYAAEIRDTGNESILDTSSAQVVLFEAQDSRLRLMAPEIGSRHEMRTFDEGGQWHLVDAKGEPVPYESAVLEKQGLQFGRDYEAELRRFNQSASPAAMAILGEESFAFDSPVAVNVATQSVPSTVPEGTNASGMSDQQMVGKMLKFWYQQASSTTRNDFKRWLSESQ</sequence>
<comment type="caution">
    <text evidence="4">The sequence shown here is derived from an EMBL/GenBank/DDBJ whole genome shotgun (WGS) entry which is preliminary data.</text>
</comment>
<dbReference type="RefSeq" id="WP_161431600.1">
    <property type="nucleotide sequence ID" value="NZ_WUTT01000001.1"/>
</dbReference>
<dbReference type="AlphaFoldDB" id="A0A7X4W4K7"/>
<dbReference type="Pfam" id="PF09829">
    <property type="entry name" value="DUF2057"/>
    <property type="match status" value="1"/>
</dbReference>
<keyword evidence="2 3" id="KW-0732">Signal</keyword>
<name>A0A7X4W4K7_9GAMM</name>
<dbReference type="PANTHER" id="PTHR38108">
    <property type="entry name" value="UPF0319 PROTEIN YCCT"/>
    <property type="match status" value="1"/>
</dbReference>
<reference evidence="4 5" key="1">
    <citation type="submission" date="2019-12" db="EMBL/GenBank/DDBJ databases">
        <title>Draft genome sequencing of Halomonas alimentaria DSM 15356.</title>
        <authorList>
            <person name="Pandiyan K."/>
            <person name="Kushwaha P."/>
            <person name="Gowdham M."/>
            <person name="Chakdar H."/>
            <person name="Singh A."/>
            <person name="Kumar M."/>
            <person name="Saxena A.K."/>
        </authorList>
    </citation>
    <scope>NUCLEOTIDE SEQUENCE [LARGE SCALE GENOMIC DNA]</scope>
    <source>
        <strain evidence="4 5">DSM 15356</strain>
    </source>
</reference>
<accession>A0A7X4W4K7</accession>
<dbReference type="OrthoDB" id="7058190at2"/>
<organism evidence="4 5">
    <name type="scientific">Halomonas alimentaria</name>
    <dbReference type="NCBI Taxonomy" id="147248"/>
    <lineage>
        <taxon>Bacteria</taxon>
        <taxon>Pseudomonadati</taxon>
        <taxon>Pseudomonadota</taxon>
        <taxon>Gammaproteobacteria</taxon>
        <taxon>Oceanospirillales</taxon>
        <taxon>Halomonadaceae</taxon>
        <taxon>Halomonas</taxon>
    </lineage>
</organism>
<dbReference type="PANTHER" id="PTHR38108:SF1">
    <property type="entry name" value="UPF0319 PROTEIN YCCT"/>
    <property type="match status" value="1"/>
</dbReference>
<keyword evidence="5" id="KW-1185">Reference proteome</keyword>
<evidence type="ECO:0000256" key="2">
    <source>
        <dbReference type="ARBA" id="ARBA00022729"/>
    </source>
</evidence>
<comment type="similarity">
    <text evidence="1">Belongs to the UPF0319 family.</text>
</comment>